<sequence>MTPQEVAACLLDQDEPEHNIAAIEHRQRLIKSWGIPPGSKVLEIGPGQGDFTVCLADSVGPAGRVVAVDPAPLDWAVGTPDYRTARAFVLASPLGSRMEFVQDDPIPFLDFPTTTTKSFDFIVFCHCIWYFSHPSFLPIMLAKARPRAATVLIAEYSLSTSLPSAVPHVLAALAANAVESFRGEDSKRNIRSALTPPQMVSAAEGAGWVLAKEHMVTPGERQLDAFREVRMILNSKLFRTDMESVQVDDKIKTMLRGMTYAVRVSVGRLEGGLNSVRNMDVWAARFEAKEGSLTG</sequence>
<evidence type="ECO:0000313" key="1">
    <source>
        <dbReference type="EMBL" id="POR31343.1"/>
    </source>
</evidence>
<dbReference type="OrthoDB" id="8300214at2759"/>
<dbReference type="AlphaFoldDB" id="A0A2S4KMB3"/>
<dbReference type="Pfam" id="PF01135">
    <property type="entry name" value="PCMT"/>
    <property type="match status" value="1"/>
</dbReference>
<reference evidence="1 2" key="1">
    <citation type="submission" date="2018-01" db="EMBL/GenBank/DDBJ databases">
        <title>Harnessing the power of phylogenomics to disentangle the directionality and signatures of interkingdom host jumping in the parasitic fungal genus Tolypocladium.</title>
        <authorList>
            <person name="Quandt C.A."/>
            <person name="Patterson W."/>
            <person name="Spatafora J.W."/>
        </authorList>
    </citation>
    <scope>NUCLEOTIDE SEQUENCE [LARGE SCALE GENOMIC DNA]</scope>
    <source>
        <strain evidence="1 2">NRBC 100945</strain>
    </source>
</reference>
<gene>
    <name evidence="1" type="ORF">TPAR_08441</name>
</gene>
<dbReference type="STRING" id="94208.A0A2S4KMB3"/>
<protein>
    <submittedName>
        <fullName evidence="1">Uncharacterized protein</fullName>
    </submittedName>
</protein>
<dbReference type="InterPro" id="IPR029063">
    <property type="entry name" value="SAM-dependent_MTases_sf"/>
</dbReference>
<keyword evidence="2" id="KW-1185">Reference proteome</keyword>
<name>A0A2S4KMB3_9HYPO</name>
<dbReference type="EMBL" id="PKSG01001061">
    <property type="protein sequence ID" value="POR31343.1"/>
    <property type="molecule type" value="Genomic_DNA"/>
</dbReference>
<evidence type="ECO:0000313" key="2">
    <source>
        <dbReference type="Proteomes" id="UP000237481"/>
    </source>
</evidence>
<dbReference type="Proteomes" id="UP000237481">
    <property type="component" value="Unassembled WGS sequence"/>
</dbReference>
<organism evidence="1 2">
    <name type="scientific">Tolypocladium paradoxum</name>
    <dbReference type="NCBI Taxonomy" id="94208"/>
    <lineage>
        <taxon>Eukaryota</taxon>
        <taxon>Fungi</taxon>
        <taxon>Dikarya</taxon>
        <taxon>Ascomycota</taxon>
        <taxon>Pezizomycotina</taxon>
        <taxon>Sordariomycetes</taxon>
        <taxon>Hypocreomycetidae</taxon>
        <taxon>Hypocreales</taxon>
        <taxon>Ophiocordycipitaceae</taxon>
        <taxon>Tolypocladium</taxon>
    </lineage>
</organism>
<dbReference type="CDD" id="cd02440">
    <property type="entry name" value="AdoMet_MTases"/>
    <property type="match status" value="1"/>
</dbReference>
<dbReference type="Gene3D" id="3.40.50.150">
    <property type="entry name" value="Vaccinia Virus protein VP39"/>
    <property type="match status" value="1"/>
</dbReference>
<accession>A0A2S4KMB3</accession>
<dbReference type="SUPFAM" id="SSF53335">
    <property type="entry name" value="S-adenosyl-L-methionine-dependent methyltransferases"/>
    <property type="match status" value="1"/>
</dbReference>
<proteinExistence type="predicted"/>
<comment type="caution">
    <text evidence="1">The sequence shown here is derived from an EMBL/GenBank/DDBJ whole genome shotgun (WGS) entry which is preliminary data.</text>
</comment>